<protein>
    <submittedName>
        <fullName evidence="2">Uncharacterized protein</fullName>
    </submittedName>
</protein>
<dbReference type="HOGENOM" id="CLU_2263446_0_0_1"/>
<proteinExistence type="predicted"/>
<accession>Q2H0L0</accession>
<sequence>MTGAPPAAHFPRVGCTLSLHPCFVLFAGIRNGSMDSSPFCWDVGSFDRGGPPPPLDAPAPRPSPGRPPIESACSDVLSAVAAKSEARQPRPFVPKRRPLANRS</sequence>
<feature type="compositionally biased region" description="Pro residues" evidence="1">
    <location>
        <begin position="50"/>
        <end position="67"/>
    </location>
</feature>
<dbReference type="InParanoid" id="Q2H0L0"/>
<keyword evidence="3" id="KW-1185">Reference proteome</keyword>
<evidence type="ECO:0000256" key="1">
    <source>
        <dbReference type="SAM" id="MobiDB-lite"/>
    </source>
</evidence>
<dbReference type="Proteomes" id="UP000001056">
    <property type="component" value="Unassembled WGS sequence"/>
</dbReference>
<name>Q2H0L0_CHAGB</name>
<dbReference type="VEuPathDB" id="FungiDB:CHGG_04686"/>
<feature type="compositionally biased region" description="Basic residues" evidence="1">
    <location>
        <begin position="93"/>
        <end position="103"/>
    </location>
</feature>
<dbReference type="RefSeq" id="XP_001223900.1">
    <property type="nucleotide sequence ID" value="XM_001223899.1"/>
</dbReference>
<dbReference type="EMBL" id="CH408032">
    <property type="protein sequence ID" value="EAQ88067.1"/>
    <property type="molecule type" value="Genomic_DNA"/>
</dbReference>
<gene>
    <name evidence="2" type="ORF">CHGG_04686</name>
</gene>
<organism evidence="2 3">
    <name type="scientific">Chaetomium globosum (strain ATCC 6205 / CBS 148.51 / DSM 1962 / NBRC 6347 / NRRL 1970)</name>
    <name type="common">Soil fungus</name>
    <dbReference type="NCBI Taxonomy" id="306901"/>
    <lineage>
        <taxon>Eukaryota</taxon>
        <taxon>Fungi</taxon>
        <taxon>Dikarya</taxon>
        <taxon>Ascomycota</taxon>
        <taxon>Pezizomycotina</taxon>
        <taxon>Sordariomycetes</taxon>
        <taxon>Sordariomycetidae</taxon>
        <taxon>Sordariales</taxon>
        <taxon>Chaetomiaceae</taxon>
        <taxon>Chaetomium</taxon>
    </lineage>
</organism>
<dbReference type="AlphaFoldDB" id="Q2H0L0"/>
<evidence type="ECO:0000313" key="2">
    <source>
        <dbReference type="EMBL" id="EAQ88067.1"/>
    </source>
</evidence>
<dbReference type="GeneID" id="4392253"/>
<feature type="region of interest" description="Disordered" evidence="1">
    <location>
        <begin position="50"/>
        <end position="103"/>
    </location>
</feature>
<evidence type="ECO:0000313" key="3">
    <source>
        <dbReference type="Proteomes" id="UP000001056"/>
    </source>
</evidence>
<reference evidence="3" key="1">
    <citation type="journal article" date="2015" name="Genome Announc.">
        <title>Draft genome sequence of the cellulolytic fungus Chaetomium globosum.</title>
        <authorList>
            <person name="Cuomo C.A."/>
            <person name="Untereiner W.A."/>
            <person name="Ma L.-J."/>
            <person name="Grabherr M."/>
            <person name="Birren B.W."/>
        </authorList>
    </citation>
    <scope>NUCLEOTIDE SEQUENCE [LARGE SCALE GENOMIC DNA]</scope>
    <source>
        <strain evidence="3">ATCC 6205 / CBS 148.51 / DSM 1962 / NBRC 6347 / NRRL 1970</strain>
    </source>
</reference>